<gene>
    <name evidence="1" type="ORF">B5K06_27700</name>
</gene>
<reference evidence="1 2" key="1">
    <citation type="submission" date="2017-03" db="EMBL/GenBank/DDBJ databases">
        <title>Genome analysis of Rhizobial strains effectives or ineffectives for nitrogen fixation isolated from bean seeds.</title>
        <authorList>
            <person name="Peralta H."/>
            <person name="Aguilar-Vera A."/>
            <person name="Mora Y."/>
            <person name="Vargas-Lagunas C."/>
            <person name="Girard L."/>
            <person name="Mora J."/>
        </authorList>
    </citation>
    <scope>NUCLEOTIDE SEQUENCE [LARGE SCALE GENOMIC DNA]</scope>
    <source>
        <strain evidence="1 2">CCGM3</strain>
    </source>
</reference>
<comment type="caution">
    <text evidence="1">The sequence shown here is derived from an EMBL/GenBank/DDBJ whole genome shotgun (WGS) entry which is preliminary data.</text>
</comment>
<protein>
    <submittedName>
        <fullName evidence="1">Uncharacterized protein</fullName>
    </submittedName>
</protein>
<dbReference type="Proteomes" id="UP000254939">
    <property type="component" value="Unassembled WGS sequence"/>
</dbReference>
<evidence type="ECO:0000313" key="2">
    <source>
        <dbReference type="Proteomes" id="UP000254939"/>
    </source>
</evidence>
<dbReference type="EMBL" id="NAAC01000040">
    <property type="protein sequence ID" value="RDJ04249.1"/>
    <property type="molecule type" value="Genomic_DNA"/>
</dbReference>
<sequence length="139" mass="15775">MNLVSIFRRHDPHHAGLESNLLELGLNTRKLESGPRRALRQERTRLLNDGRVEPSLLAVRLFVWYVAESKMFDPRVLVRPGAIGLSISTMRRWAARDPVIAATVEIEISSIKLFLYQIFETLDAPDTVIAAAQERLLDS</sequence>
<evidence type="ECO:0000313" key="1">
    <source>
        <dbReference type="EMBL" id="RDJ04249.1"/>
    </source>
</evidence>
<proteinExistence type="predicted"/>
<accession>A0A370KH28</accession>
<dbReference type="RefSeq" id="WP_114715305.1">
    <property type="nucleotide sequence ID" value="NZ_KZ857269.1"/>
</dbReference>
<dbReference type="AlphaFoldDB" id="A0A370KH28"/>
<name>A0A370KH28_9HYPH</name>
<organism evidence="1 2">
    <name type="scientific">Rhizobium grahamii</name>
    <dbReference type="NCBI Taxonomy" id="1120045"/>
    <lineage>
        <taxon>Bacteria</taxon>
        <taxon>Pseudomonadati</taxon>
        <taxon>Pseudomonadota</taxon>
        <taxon>Alphaproteobacteria</taxon>
        <taxon>Hyphomicrobiales</taxon>
        <taxon>Rhizobiaceae</taxon>
        <taxon>Rhizobium/Agrobacterium group</taxon>
        <taxon>Rhizobium</taxon>
    </lineage>
</organism>
<dbReference type="OrthoDB" id="9943876at2"/>